<dbReference type="PANTHER" id="PTHR12728:SF0">
    <property type="entry name" value="RIBOSOME PRODUCTION FACTOR 2 HOMOLOG"/>
    <property type="match status" value="1"/>
</dbReference>
<dbReference type="InterPro" id="IPR007109">
    <property type="entry name" value="Brix"/>
</dbReference>
<dbReference type="AlphaFoldDB" id="A0A8H5FTP2"/>
<dbReference type="Pfam" id="PF04427">
    <property type="entry name" value="Brix"/>
    <property type="match status" value="1"/>
</dbReference>
<keyword evidence="3 4" id="KW-0539">Nucleus</keyword>
<feature type="region of interest" description="Disordered" evidence="5">
    <location>
        <begin position="258"/>
        <end position="291"/>
    </location>
</feature>
<proteinExistence type="inferred from homology"/>
<feature type="region of interest" description="Disordered" evidence="5">
    <location>
        <begin position="305"/>
        <end position="347"/>
    </location>
</feature>
<evidence type="ECO:0000259" key="6">
    <source>
        <dbReference type="PROSITE" id="PS50833"/>
    </source>
</evidence>
<sequence length="347" mass="39299">MLRTVKPRNARSKRAMDARQPKEVEDPRTCVFVKGTHPGELVTNAMKELMALKRPNAIAFNKKNDIHPFDASSDSQASLEFWSNKNDASLFVVGQSTKKRPNGLTFVRMFDGRVLDMIEVVVDKFISMTEFKTPKSTPGNKPLLHFASDLFETHPRFSHLKSMLISFFNGETIESICLPGIEHVISISLSPTPPTLTTTTSTDLPNATTTPEDLTSLPKVHIRSYTIKLKASGTRIPKVELTPMGPFFDFSLRRHTPPDPELLKQSLKRPKLKKQDVEKGLGKKRKNMEVDEMGNLRGRVHVAKQDLSRLQTRKMKGLKAHFDDEDAMEEDEGEEDEMSEEKKRRVS</sequence>
<evidence type="ECO:0000256" key="1">
    <source>
        <dbReference type="ARBA" id="ARBA00004604"/>
    </source>
</evidence>
<reference evidence="7 8" key="1">
    <citation type="journal article" date="2020" name="ISME J.">
        <title>Uncovering the hidden diversity of litter-decomposition mechanisms in mushroom-forming fungi.</title>
        <authorList>
            <person name="Floudas D."/>
            <person name="Bentzer J."/>
            <person name="Ahren D."/>
            <person name="Johansson T."/>
            <person name="Persson P."/>
            <person name="Tunlid A."/>
        </authorList>
    </citation>
    <scope>NUCLEOTIDE SEQUENCE [LARGE SCALE GENOMIC DNA]</scope>
    <source>
        <strain evidence="7 8">CBS 146.42</strain>
    </source>
</reference>
<dbReference type="GO" id="GO:0019843">
    <property type="term" value="F:rRNA binding"/>
    <property type="evidence" value="ECO:0007669"/>
    <property type="project" value="UniProtKB-UniRule"/>
</dbReference>
<feature type="domain" description="Brix" evidence="6">
    <location>
        <begin position="28"/>
        <end position="261"/>
    </location>
</feature>
<feature type="compositionally biased region" description="Basic residues" evidence="5">
    <location>
        <begin position="1"/>
        <end position="13"/>
    </location>
</feature>
<dbReference type="PROSITE" id="PS50833">
    <property type="entry name" value="BRIX"/>
    <property type="match status" value="1"/>
</dbReference>
<accession>A0A8H5FTP2</accession>
<evidence type="ECO:0000256" key="4">
    <source>
        <dbReference type="RuleBase" id="RU367086"/>
    </source>
</evidence>
<feature type="region of interest" description="Disordered" evidence="5">
    <location>
        <begin position="1"/>
        <end position="24"/>
    </location>
</feature>
<feature type="compositionally biased region" description="Acidic residues" evidence="5">
    <location>
        <begin position="323"/>
        <end position="339"/>
    </location>
</feature>
<organism evidence="7 8">
    <name type="scientific">Leucocoprinus leucothites</name>
    <dbReference type="NCBI Taxonomy" id="201217"/>
    <lineage>
        <taxon>Eukaryota</taxon>
        <taxon>Fungi</taxon>
        <taxon>Dikarya</taxon>
        <taxon>Basidiomycota</taxon>
        <taxon>Agaricomycotina</taxon>
        <taxon>Agaricomycetes</taxon>
        <taxon>Agaricomycetidae</taxon>
        <taxon>Agaricales</taxon>
        <taxon>Agaricineae</taxon>
        <taxon>Agaricaceae</taxon>
        <taxon>Leucocoprinus</taxon>
    </lineage>
</organism>
<evidence type="ECO:0000313" key="8">
    <source>
        <dbReference type="Proteomes" id="UP000559027"/>
    </source>
</evidence>
<dbReference type="GO" id="GO:0000027">
    <property type="term" value="P:ribosomal large subunit assembly"/>
    <property type="evidence" value="ECO:0007669"/>
    <property type="project" value="InterPro"/>
</dbReference>
<comment type="caution">
    <text evidence="7">The sequence shown here is derived from an EMBL/GenBank/DDBJ whole genome shotgun (WGS) entry which is preliminary data.</text>
</comment>
<dbReference type="OrthoDB" id="407658at2759"/>
<evidence type="ECO:0000313" key="7">
    <source>
        <dbReference type="EMBL" id="KAF5348806.1"/>
    </source>
</evidence>
<protein>
    <recommendedName>
        <fullName evidence="4">Ribosome production factor 2 homolog</fullName>
    </recommendedName>
    <alternativeName>
        <fullName evidence="4">Ribosome biogenesis protein RPF2 homolog</fullName>
    </alternativeName>
</protein>
<dbReference type="Proteomes" id="UP000559027">
    <property type="component" value="Unassembled WGS sequence"/>
</dbReference>
<evidence type="ECO:0000256" key="3">
    <source>
        <dbReference type="ARBA" id="ARBA00023242"/>
    </source>
</evidence>
<comment type="similarity">
    <text evidence="2 4">Belongs to the RPF2 family.</text>
</comment>
<dbReference type="GO" id="GO:0005730">
    <property type="term" value="C:nucleolus"/>
    <property type="evidence" value="ECO:0007669"/>
    <property type="project" value="UniProtKB-SubCell"/>
</dbReference>
<dbReference type="GO" id="GO:0000463">
    <property type="term" value="P:maturation of LSU-rRNA from tricistronic rRNA transcript (SSU-rRNA, 5.8S rRNA, LSU-rRNA)"/>
    <property type="evidence" value="ECO:0007669"/>
    <property type="project" value="TreeGrafter"/>
</dbReference>
<dbReference type="SMART" id="SM00879">
    <property type="entry name" value="Brix"/>
    <property type="match status" value="1"/>
</dbReference>
<evidence type="ECO:0000256" key="5">
    <source>
        <dbReference type="SAM" id="MobiDB-lite"/>
    </source>
</evidence>
<keyword evidence="8" id="KW-1185">Reference proteome</keyword>
<dbReference type="EMBL" id="JAACJO010000018">
    <property type="protein sequence ID" value="KAF5348806.1"/>
    <property type="molecule type" value="Genomic_DNA"/>
</dbReference>
<feature type="compositionally biased region" description="Basic and acidic residues" evidence="5">
    <location>
        <begin position="14"/>
        <end position="24"/>
    </location>
</feature>
<dbReference type="PANTHER" id="PTHR12728">
    <property type="entry name" value="BRIX DOMAIN CONTAINING PROTEIN"/>
    <property type="match status" value="1"/>
</dbReference>
<gene>
    <name evidence="7" type="ORF">D9756_009871</name>
</gene>
<evidence type="ECO:0000256" key="2">
    <source>
        <dbReference type="ARBA" id="ARBA00010782"/>
    </source>
</evidence>
<name>A0A8H5FTP2_9AGAR</name>
<comment type="subcellular location">
    <subcellularLocation>
        <location evidence="1 4">Nucleus</location>
        <location evidence="1 4">Nucleolus</location>
    </subcellularLocation>
</comment>
<dbReference type="InterPro" id="IPR039770">
    <property type="entry name" value="Rpf2"/>
</dbReference>